<keyword evidence="1" id="KW-0812">Transmembrane</keyword>
<sequence length="245" mass="26891">MESSTTILCLLVVLNFMFQHSISETILVDGATEWKNPSVHIGDSLVFKHKNQYKLYIFQNKNAFDICNFSQAILLTEPNSDSYMWNPSRPGFFYFAFNNGSLKSCEESEKFPIRVYPKPPQNGDLLAPKISPLPPPSPTSGGIVSSSPAHHWHFLSPQPSSLAPSPNSANAPVTIPSEFPGKGGSMPFINSNPAIPLPTGETDATVIRPLPASHGHGRQVYFLPLVSAFPLFFSLTIFGNLDRTD</sequence>
<dbReference type="SUPFAM" id="SSF49503">
    <property type="entry name" value="Cupredoxins"/>
    <property type="match status" value="1"/>
</dbReference>
<feature type="signal peptide" evidence="2">
    <location>
        <begin position="1"/>
        <end position="23"/>
    </location>
</feature>
<dbReference type="PANTHER" id="PTHR34662">
    <property type="entry name" value="OS04G0422700 PROTEIN"/>
    <property type="match status" value="1"/>
</dbReference>
<dbReference type="AlphaFoldDB" id="A0A4Y7INK6"/>
<keyword evidence="2" id="KW-0732">Signal</keyword>
<evidence type="ECO:0000313" key="3">
    <source>
        <dbReference type="EMBL" id="RZC49035.1"/>
    </source>
</evidence>
<accession>A0A4Y7INK6</accession>
<organism evidence="3 4">
    <name type="scientific">Papaver somniferum</name>
    <name type="common">Opium poppy</name>
    <dbReference type="NCBI Taxonomy" id="3469"/>
    <lineage>
        <taxon>Eukaryota</taxon>
        <taxon>Viridiplantae</taxon>
        <taxon>Streptophyta</taxon>
        <taxon>Embryophyta</taxon>
        <taxon>Tracheophyta</taxon>
        <taxon>Spermatophyta</taxon>
        <taxon>Magnoliopsida</taxon>
        <taxon>Ranunculales</taxon>
        <taxon>Papaveraceae</taxon>
        <taxon>Papaveroideae</taxon>
        <taxon>Papaver</taxon>
    </lineage>
</organism>
<gene>
    <name evidence="3" type="ORF">C5167_017460</name>
</gene>
<dbReference type="PANTHER" id="PTHR34662:SF3">
    <property type="entry name" value="OS04G0422700 PROTEIN"/>
    <property type="match status" value="1"/>
</dbReference>
<reference evidence="3 4" key="1">
    <citation type="journal article" date="2018" name="Science">
        <title>The opium poppy genome and morphinan production.</title>
        <authorList>
            <person name="Guo L."/>
            <person name="Winzer T."/>
            <person name="Yang X."/>
            <person name="Li Y."/>
            <person name="Ning Z."/>
            <person name="He Z."/>
            <person name="Teodor R."/>
            <person name="Lu Y."/>
            <person name="Bowser T.A."/>
            <person name="Graham I.A."/>
            <person name="Ye K."/>
        </authorList>
    </citation>
    <scope>NUCLEOTIDE SEQUENCE [LARGE SCALE GENOMIC DNA]</scope>
    <source>
        <strain evidence="4">cv. HN1</strain>
        <tissue evidence="3">Leaves</tissue>
    </source>
</reference>
<dbReference type="InterPro" id="IPR008972">
    <property type="entry name" value="Cupredoxin"/>
</dbReference>
<keyword evidence="1" id="KW-1133">Transmembrane helix</keyword>
<name>A0A4Y7INK6_PAPSO</name>
<dbReference type="Gramene" id="RZC49035">
    <property type="protein sequence ID" value="RZC49035"/>
    <property type="gene ID" value="C5167_017460"/>
</dbReference>
<protein>
    <recommendedName>
        <fullName evidence="5">Phytocyanin domain-containing protein</fullName>
    </recommendedName>
</protein>
<dbReference type="EMBL" id="CM010716">
    <property type="protein sequence ID" value="RZC49035.1"/>
    <property type="molecule type" value="Genomic_DNA"/>
</dbReference>
<evidence type="ECO:0000256" key="2">
    <source>
        <dbReference type="SAM" id="SignalP"/>
    </source>
</evidence>
<dbReference type="Proteomes" id="UP000316621">
    <property type="component" value="Chromosome 2"/>
</dbReference>
<evidence type="ECO:0000313" key="4">
    <source>
        <dbReference type="Proteomes" id="UP000316621"/>
    </source>
</evidence>
<feature type="chain" id="PRO_5021409077" description="Phytocyanin domain-containing protein" evidence="2">
    <location>
        <begin position="24"/>
        <end position="245"/>
    </location>
</feature>
<feature type="transmembrane region" description="Helical" evidence="1">
    <location>
        <begin position="221"/>
        <end position="241"/>
    </location>
</feature>
<keyword evidence="4" id="KW-1185">Reference proteome</keyword>
<evidence type="ECO:0008006" key="5">
    <source>
        <dbReference type="Google" id="ProtNLM"/>
    </source>
</evidence>
<evidence type="ECO:0000256" key="1">
    <source>
        <dbReference type="SAM" id="Phobius"/>
    </source>
</evidence>
<proteinExistence type="predicted"/>
<keyword evidence="1" id="KW-0472">Membrane</keyword>
<dbReference type="Gene3D" id="2.60.40.420">
    <property type="entry name" value="Cupredoxins - blue copper proteins"/>
    <property type="match status" value="1"/>
</dbReference>
<dbReference type="OMA" id="PWPFRPH"/>